<reference evidence="1" key="1">
    <citation type="journal article" date="2023" name="Nat. Commun.">
        <title>Diploid and tetraploid genomes of Acorus and the evolution of monocots.</title>
        <authorList>
            <person name="Ma L."/>
            <person name="Liu K.W."/>
            <person name="Li Z."/>
            <person name="Hsiao Y.Y."/>
            <person name="Qi Y."/>
            <person name="Fu T."/>
            <person name="Tang G.D."/>
            <person name="Zhang D."/>
            <person name="Sun W.H."/>
            <person name="Liu D.K."/>
            <person name="Li Y."/>
            <person name="Chen G.Z."/>
            <person name="Liu X.D."/>
            <person name="Liao X.Y."/>
            <person name="Jiang Y.T."/>
            <person name="Yu X."/>
            <person name="Hao Y."/>
            <person name="Huang J."/>
            <person name="Zhao X.W."/>
            <person name="Ke S."/>
            <person name="Chen Y.Y."/>
            <person name="Wu W.L."/>
            <person name="Hsu J.L."/>
            <person name="Lin Y.F."/>
            <person name="Huang M.D."/>
            <person name="Li C.Y."/>
            <person name="Huang L."/>
            <person name="Wang Z.W."/>
            <person name="Zhao X."/>
            <person name="Zhong W.Y."/>
            <person name="Peng D.H."/>
            <person name="Ahmad S."/>
            <person name="Lan S."/>
            <person name="Zhang J.S."/>
            <person name="Tsai W.C."/>
            <person name="Van de Peer Y."/>
            <person name="Liu Z.J."/>
        </authorList>
    </citation>
    <scope>NUCLEOTIDE SEQUENCE</scope>
    <source>
        <strain evidence="1">SCP</strain>
    </source>
</reference>
<gene>
    <name evidence="1" type="ORF">QJS04_geneDACA023499</name>
</gene>
<accession>A0AAV9B2C0</accession>
<reference evidence="1" key="2">
    <citation type="submission" date="2023-06" db="EMBL/GenBank/DDBJ databases">
        <authorList>
            <person name="Ma L."/>
            <person name="Liu K.-W."/>
            <person name="Li Z."/>
            <person name="Hsiao Y.-Y."/>
            <person name="Qi Y."/>
            <person name="Fu T."/>
            <person name="Tang G."/>
            <person name="Zhang D."/>
            <person name="Sun W.-H."/>
            <person name="Liu D.-K."/>
            <person name="Li Y."/>
            <person name="Chen G.-Z."/>
            <person name="Liu X.-D."/>
            <person name="Liao X.-Y."/>
            <person name="Jiang Y.-T."/>
            <person name="Yu X."/>
            <person name="Hao Y."/>
            <person name="Huang J."/>
            <person name="Zhao X.-W."/>
            <person name="Ke S."/>
            <person name="Chen Y.-Y."/>
            <person name="Wu W.-L."/>
            <person name="Hsu J.-L."/>
            <person name="Lin Y.-F."/>
            <person name="Huang M.-D."/>
            <person name="Li C.-Y."/>
            <person name="Huang L."/>
            <person name="Wang Z.-W."/>
            <person name="Zhao X."/>
            <person name="Zhong W.-Y."/>
            <person name="Peng D.-H."/>
            <person name="Ahmad S."/>
            <person name="Lan S."/>
            <person name="Zhang J.-S."/>
            <person name="Tsai W.-C."/>
            <person name="Van De Peer Y."/>
            <person name="Liu Z.-J."/>
        </authorList>
    </citation>
    <scope>NUCLEOTIDE SEQUENCE</scope>
    <source>
        <strain evidence="1">SCP</strain>
        <tissue evidence="1">Leaves</tissue>
    </source>
</reference>
<evidence type="ECO:0000313" key="1">
    <source>
        <dbReference type="EMBL" id="KAK1270595.1"/>
    </source>
</evidence>
<comment type="caution">
    <text evidence="1">The sequence shown here is derived from an EMBL/GenBank/DDBJ whole genome shotgun (WGS) entry which is preliminary data.</text>
</comment>
<dbReference type="Proteomes" id="UP001179952">
    <property type="component" value="Unassembled WGS sequence"/>
</dbReference>
<organism evidence="1 2">
    <name type="scientific">Acorus gramineus</name>
    <name type="common">Dwarf sweet flag</name>
    <dbReference type="NCBI Taxonomy" id="55184"/>
    <lineage>
        <taxon>Eukaryota</taxon>
        <taxon>Viridiplantae</taxon>
        <taxon>Streptophyta</taxon>
        <taxon>Embryophyta</taxon>
        <taxon>Tracheophyta</taxon>
        <taxon>Spermatophyta</taxon>
        <taxon>Magnoliopsida</taxon>
        <taxon>Liliopsida</taxon>
        <taxon>Acoraceae</taxon>
        <taxon>Acorus</taxon>
    </lineage>
</organism>
<evidence type="ECO:0000313" key="2">
    <source>
        <dbReference type="Proteomes" id="UP001179952"/>
    </source>
</evidence>
<keyword evidence="2" id="KW-1185">Reference proteome</keyword>
<sequence>MLVRIYCFCLDVPSLLMQRVIRSMHVIYFFSEILMKLAIIHGDQLHWRTSIEPCLGDVSSTKERRLVFSLSCR</sequence>
<dbReference type="AlphaFoldDB" id="A0AAV9B2C0"/>
<proteinExistence type="predicted"/>
<dbReference type="EMBL" id="JAUJYN010000005">
    <property type="protein sequence ID" value="KAK1270595.1"/>
    <property type="molecule type" value="Genomic_DNA"/>
</dbReference>
<protein>
    <submittedName>
        <fullName evidence="1">Uncharacterized protein</fullName>
    </submittedName>
</protein>
<name>A0AAV9B2C0_ACOGR</name>